<dbReference type="InParanoid" id="A0A6P8IAL2"/>
<evidence type="ECO:0000313" key="3">
    <source>
        <dbReference type="RefSeq" id="XP_031565193.1"/>
    </source>
</evidence>
<feature type="region of interest" description="Disordered" evidence="1">
    <location>
        <begin position="390"/>
        <end position="431"/>
    </location>
</feature>
<organism evidence="2 3">
    <name type="scientific">Actinia tenebrosa</name>
    <name type="common">Australian red waratah sea anemone</name>
    <dbReference type="NCBI Taxonomy" id="6105"/>
    <lineage>
        <taxon>Eukaryota</taxon>
        <taxon>Metazoa</taxon>
        <taxon>Cnidaria</taxon>
        <taxon>Anthozoa</taxon>
        <taxon>Hexacorallia</taxon>
        <taxon>Actiniaria</taxon>
        <taxon>Actiniidae</taxon>
        <taxon>Actinia</taxon>
    </lineage>
</organism>
<dbReference type="PANTHER" id="PTHR33845">
    <property type="entry name" value="C2H2-TYPE DOMAIN-CONTAINING PROTEIN"/>
    <property type="match status" value="1"/>
</dbReference>
<accession>A0A6P8IAL2</accession>
<dbReference type="KEGG" id="aten:116300455"/>
<dbReference type="GeneID" id="116300455"/>
<dbReference type="RefSeq" id="XP_031565193.1">
    <property type="nucleotide sequence ID" value="XM_031709333.1"/>
</dbReference>
<sequence length="515" mass="58176">MEEVVQKLGDEYGKGHPWVKNQINELKIAKRYLKIDYKVHVSKSSRVPDHCRAHARSHESDTDFTTKCDHQHDLKGDRFELIPSVFDEVHSALEDLAIDNEEKKEMMYVIIQSKKNIQAWKAHLLRAINQDEARLNVLQSLGPTSVLVVLDWAMKFLPRKYRESQSDWYEKKGISWHIAVATTKREGQLEMLTFVHVFKSCTQDSYSVMAIIDDVVGQLKTERPELEEVFLRQDNAGCYHSAFNLLSMKEIAKKHKVKLRVDFSDPQGGKGSCDRKAATIKNHIKAYLNSGKDVETAEQMKIAIESLSGVNGVRAMLCDPPSVPNLVPLKWDGVSFINNISYNKNGMKVCREYGIGEGKTLKWSAFSLPKSILLPKLNVIKNATPPKATFTEVTARTRPAAKSKSIETQPTHTDAESSSSEDEEQTTKLFSTPDDGCIKSFQRFSSLQRHLDVGKHKYVMERETLLDKAMLSYALKRDQGNASLENQPLEEPSTSRTLAYGDALSKGWALKSSTV</sequence>
<protein>
    <submittedName>
        <fullName evidence="3">Uncharacterized protein LOC116300455</fullName>
    </submittedName>
</protein>
<gene>
    <name evidence="3" type="primary">LOC116300455</name>
</gene>
<dbReference type="OrthoDB" id="5989638at2759"/>
<evidence type="ECO:0000256" key="1">
    <source>
        <dbReference type="SAM" id="MobiDB-lite"/>
    </source>
</evidence>
<reference evidence="3" key="1">
    <citation type="submission" date="2025-08" db="UniProtKB">
        <authorList>
            <consortium name="RefSeq"/>
        </authorList>
    </citation>
    <scope>IDENTIFICATION</scope>
</reference>
<proteinExistence type="predicted"/>
<keyword evidence="2" id="KW-1185">Reference proteome</keyword>
<dbReference type="Proteomes" id="UP000515163">
    <property type="component" value="Unplaced"/>
</dbReference>
<evidence type="ECO:0000313" key="2">
    <source>
        <dbReference type="Proteomes" id="UP000515163"/>
    </source>
</evidence>
<dbReference type="PANTHER" id="PTHR33845:SF1">
    <property type="entry name" value="C2H2-TYPE DOMAIN-CONTAINING PROTEIN"/>
    <property type="match status" value="1"/>
</dbReference>
<dbReference type="AlphaFoldDB" id="A0A6P8IAL2"/>
<name>A0A6P8IAL2_ACTTE</name>